<reference evidence="1 2" key="1">
    <citation type="submission" date="2023-03" db="EMBL/GenBank/DDBJ databases">
        <title>Bacillus Genome Sequencing.</title>
        <authorList>
            <person name="Dunlap C."/>
        </authorList>
    </citation>
    <scope>NUCLEOTIDE SEQUENCE [LARGE SCALE GENOMIC DNA]</scope>
    <source>
        <strain evidence="1 2">B-41290</strain>
    </source>
</reference>
<dbReference type="AlphaFoldDB" id="A0AAW9NL00"/>
<evidence type="ECO:0000313" key="1">
    <source>
        <dbReference type="EMBL" id="MEC0276793.1"/>
    </source>
</evidence>
<keyword evidence="2" id="KW-1185">Reference proteome</keyword>
<accession>A0AAW9NL00</accession>
<proteinExistence type="predicted"/>
<comment type="caution">
    <text evidence="1">The sequence shown here is derived from an EMBL/GenBank/DDBJ whole genome shotgun (WGS) entry which is preliminary data.</text>
</comment>
<name>A0AAW9NL00_9BACI</name>
<dbReference type="RefSeq" id="WP_367408334.1">
    <property type="nucleotide sequence ID" value="NZ_JARNBH010000042.1"/>
</dbReference>
<dbReference type="Proteomes" id="UP001307168">
    <property type="component" value="Unassembled WGS sequence"/>
</dbReference>
<evidence type="ECO:0000313" key="2">
    <source>
        <dbReference type="Proteomes" id="UP001307168"/>
    </source>
</evidence>
<protein>
    <submittedName>
        <fullName evidence="1">Uncharacterized protein</fullName>
    </submittedName>
</protein>
<organism evidence="1 2">
    <name type="scientific">Peribacillus castrilensis</name>
    <dbReference type="NCBI Taxonomy" id="2897690"/>
    <lineage>
        <taxon>Bacteria</taxon>
        <taxon>Bacillati</taxon>
        <taxon>Bacillota</taxon>
        <taxon>Bacilli</taxon>
        <taxon>Bacillales</taxon>
        <taxon>Bacillaceae</taxon>
        <taxon>Peribacillus</taxon>
    </lineage>
</organism>
<gene>
    <name evidence="1" type="ORF">P4706_27780</name>
</gene>
<dbReference type="EMBL" id="JARNBH010000042">
    <property type="protein sequence ID" value="MEC0276793.1"/>
    <property type="molecule type" value="Genomic_DNA"/>
</dbReference>
<sequence length="209" mass="23932">MAGGTKMTLHRYGGSLQDWKEQLIIVDDAYLTSSDGFNITLKYPYEMGVKGTDVIEVFFNGQRLSRGGGYMEIDDITIQLNLGIDEEGNPILLEPEDEIFIRFYENHYYNHGGNIPSATDITNILKTVEEIINYGGASNLDMTYEYNNEGQIIREVSAGDYDIVREFTWNSIKELETETIYFQKRIIQKTYTYDLASARLTRTSVRVIV</sequence>